<evidence type="ECO:0000259" key="1">
    <source>
        <dbReference type="PROSITE" id="PS51340"/>
    </source>
</evidence>
<dbReference type="GO" id="GO:0003824">
    <property type="term" value="F:catalytic activity"/>
    <property type="evidence" value="ECO:0007669"/>
    <property type="project" value="InterPro"/>
</dbReference>
<dbReference type="Pfam" id="PF03473">
    <property type="entry name" value="MOSC"/>
    <property type="match status" value="1"/>
</dbReference>
<proteinExistence type="predicted"/>
<protein>
    <submittedName>
        <fullName evidence="2">MOSC domain-containing protein</fullName>
    </submittedName>
</protein>
<gene>
    <name evidence="2" type="ORF">E1B25_08445</name>
</gene>
<dbReference type="Proteomes" id="UP000294662">
    <property type="component" value="Unassembled WGS sequence"/>
</dbReference>
<dbReference type="OrthoDB" id="581532at2"/>
<organism evidence="2 3">
    <name type="scientific">Antarcticimicrobium sediminis</name>
    <dbReference type="NCBI Taxonomy" id="2546227"/>
    <lineage>
        <taxon>Bacteria</taxon>
        <taxon>Pseudomonadati</taxon>
        <taxon>Pseudomonadota</taxon>
        <taxon>Alphaproteobacteria</taxon>
        <taxon>Rhodobacterales</taxon>
        <taxon>Paracoccaceae</taxon>
        <taxon>Antarcticimicrobium</taxon>
    </lineage>
</organism>
<feature type="domain" description="MOSC" evidence="1">
    <location>
        <begin position="104"/>
        <end position="251"/>
    </location>
</feature>
<dbReference type="EMBL" id="SMFP01000004">
    <property type="protein sequence ID" value="TDE39142.1"/>
    <property type="molecule type" value="Genomic_DNA"/>
</dbReference>
<sequence length="252" mass="28019">MAQVREIWRHPIKSHGRERVEQVTLTEGAALPWDRRWAVAHDQSRFDPELPGWQPCREFTRCAQSAALQAIQTQTDEADGRLTLTHPDRPALSIDPDDPADALRFIDWARPLSNPDRALPARLVRAPDVAMTDSDYPSISLINMASHAAVEAQLGHAISPLRWRGNILFDGFAPWAEMSWPGKRLRLGAVEIEVVEPIRRCMATTANPETGVRDADTLKALNDGFGHQDCGVYARVIRGGPLAQGDEIEVLN</sequence>
<keyword evidence="3" id="KW-1185">Reference proteome</keyword>
<dbReference type="InterPro" id="IPR005302">
    <property type="entry name" value="MoCF_Sase_C"/>
</dbReference>
<dbReference type="AlphaFoldDB" id="A0A4R5EWB5"/>
<dbReference type="GO" id="GO:0030151">
    <property type="term" value="F:molybdenum ion binding"/>
    <property type="evidence" value="ECO:0007669"/>
    <property type="project" value="InterPro"/>
</dbReference>
<dbReference type="InterPro" id="IPR005303">
    <property type="entry name" value="MOCOS_middle"/>
</dbReference>
<accession>A0A4R5EWB5</accession>
<dbReference type="SUPFAM" id="SSF50800">
    <property type="entry name" value="PK beta-barrel domain-like"/>
    <property type="match status" value="1"/>
</dbReference>
<dbReference type="Gene3D" id="2.40.33.20">
    <property type="entry name" value="PK beta-barrel domain-like"/>
    <property type="match status" value="1"/>
</dbReference>
<evidence type="ECO:0000313" key="2">
    <source>
        <dbReference type="EMBL" id="TDE39142.1"/>
    </source>
</evidence>
<comment type="caution">
    <text evidence="2">The sequence shown here is derived from an EMBL/GenBank/DDBJ whole genome shotgun (WGS) entry which is preliminary data.</text>
</comment>
<dbReference type="Pfam" id="PF03476">
    <property type="entry name" value="MOSC_N"/>
    <property type="match status" value="1"/>
</dbReference>
<dbReference type="PROSITE" id="PS51340">
    <property type="entry name" value="MOSC"/>
    <property type="match status" value="1"/>
</dbReference>
<reference evidence="2 3" key="1">
    <citation type="submission" date="2019-03" db="EMBL/GenBank/DDBJ databases">
        <authorList>
            <person name="Zhang S."/>
        </authorList>
    </citation>
    <scope>NUCLEOTIDE SEQUENCE [LARGE SCALE GENOMIC DNA]</scope>
    <source>
        <strain evidence="2 3">S4J41</strain>
    </source>
</reference>
<evidence type="ECO:0000313" key="3">
    <source>
        <dbReference type="Proteomes" id="UP000294662"/>
    </source>
</evidence>
<dbReference type="InterPro" id="IPR011037">
    <property type="entry name" value="Pyrv_Knase-like_insert_dom_sf"/>
</dbReference>
<name>A0A4R5EWB5_9RHOB</name>
<dbReference type="GO" id="GO:0030170">
    <property type="term" value="F:pyridoxal phosphate binding"/>
    <property type="evidence" value="ECO:0007669"/>
    <property type="project" value="InterPro"/>
</dbReference>